<evidence type="ECO:0000313" key="3">
    <source>
        <dbReference type="Proteomes" id="UP000095342"/>
    </source>
</evidence>
<evidence type="ECO:0000256" key="1">
    <source>
        <dbReference type="SAM" id="Phobius"/>
    </source>
</evidence>
<feature type="transmembrane region" description="Helical" evidence="1">
    <location>
        <begin position="99"/>
        <end position="118"/>
    </location>
</feature>
<keyword evidence="1" id="KW-0812">Transmembrane</keyword>
<accession>A0A1D8K4Q9</accession>
<keyword evidence="1" id="KW-1133">Transmembrane helix</keyword>
<organism evidence="2 3">
    <name type="scientific">Acidihalobacter aeolianus</name>
    <dbReference type="NCBI Taxonomy" id="2792603"/>
    <lineage>
        <taxon>Bacteria</taxon>
        <taxon>Pseudomonadati</taxon>
        <taxon>Pseudomonadota</taxon>
        <taxon>Gammaproteobacteria</taxon>
        <taxon>Chromatiales</taxon>
        <taxon>Ectothiorhodospiraceae</taxon>
        <taxon>Acidihalobacter</taxon>
    </lineage>
</organism>
<dbReference type="AlphaFoldDB" id="A0A1D8K4Q9"/>
<proteinExistence type="predicted"/>
<keyword evidence="1" id="KW-0472">Membrane</keyword>
<sequence>MISQEQVMQVPTGNPDSSVVRAVRRARNIWLALFAVTILLSAAFVMTSVQGLRQAPTASVNATNKAAAQPGWADHTQYLNARENLLTTGMLLKWSMADLALVLGIAEISAALTLYLRALTRGAAVPMSGKRVVPNILRRADREYLHEALPTETATGYVVLSALALGSAIMTGFLMFDNATWVLAAIFSGNW</sequence>
<reference evidence="2 3" key="1">
    <citation type="submission" date="2016-09" db="EMBL/GenBank/DDBJ databases">
        <title>Acidihalobacter prosperus V6 (DSM14174).</title>
        <authorList>
            <person name="Khaleque H.N."/>
            <person name="Ramsay J.P."/>
            <person name="Murphy R.J.T."/>
            <person name="Kaksonen A.H."/>
            <person name="Boxall N.J."/>
            <person name="Watkin E.L.J."/>
        </authorList>
    </citation>
    <scope>NUCLEOTIDE SEQUENCE [LARGE SCALE GENOMIC DNA]</scope>
    <source>
        <strain evidence="2 3">V6</strain>
    </source>
</reference>
<dbReference type="RefSeq" id="WP_070071547.1">
    <property type="nucleotide sequence ID" value="NZ_CP017448.1"/>
</dbReference>
<name>A0A1D8K4Q9_9GAMM</name>
<dbReference type="Proteomes" id="UP000095342">
    <property type="component" value="Chromosome"/>
</dbReference>
<protein>
    <submittedName>
        <fullName evidence="2">Uncharacterized protein</fullName>
    </submittedName>
</protein>
<evidence type="ECO:0000313" key="2">
    <source>
        <dbReference type="EMBL" id="AOV15948.1"/>
    </source>
</evidence>
<dbReference type="KEGG" id="aaeo:BJI67_01645"/>
<feature type="transmembrane region" description="Helical" evidence="1">
    <location>
        <begin position="154"/>
        <end position="176"/>
    </location>
</feature>
<keyword evidence="3" id="KW-1185">Reference proteome</keyword>
<gene>
    <name evidence="2" type="ORF">BJI67_01645</name>
</gene>
<dbReference type="EMBL" id="CP017448">
    <property type="protein sequence ID" value="AOV15948.1"/>
    <property type="molecule type" value="Genomic_DNA"/>
</dbReference>
<feature type="transmembrane region" description="Helical" evidence="1">
    <location>
        <begin position="29"/>
        <end position="49"/>
    </location>
</feature>